<dbReference type="Gene3D" id="1.10.238.10">
    <property type="entry name" value="EF-hand"/>
    <property type="match status" value="1"/>
</dbReference>
<dbReference type="PROSITE" id="PS00018">
    <property type="entry name" value="EF_HAND_1"/>
    <property type="match status" value="2"/>
</dbReference>
<dbReference type="AlphaFoldDB" id="A0A0E0BS75"/>
<dbReference type="InterPro" id="IPR018247">
    <property type="entry name" value="EF_Hand_1_Ca_BS"/>
</dbReference>
<dbReference type="InterPro" id="IPR002048">
    <property type="entry name" value="EF_hand_dom"/>
</dbReference>
<evidence type="ECO:0000259" key="2">
    <source>
        <dbReference type="PROSITE" id="PS50222"/>
    </source>
</evidence>
<dbReference type="PROSITE" id="PS50222">
    <property type="entry name" value="EF_HAND_2"/>
    <property type="match status" value="2"/>
</dbReference>
<organism evidence="3">
    <name type="scientific">Oryza glumipatula</name>
    <dbReference type="NCBI Taxonomy" id="40148"/>
    <lineage>
        <taxon>Eukaryota</taxon>
        <taxon>Viridiplantae</taxon>
        <taxon>Streptophyta</taxon>
        <taxon>Embryophyta</taxon>
        <taxon>Tracheophyta</taxon>
        <taxon>Spermatophyta</taxon>
        <taxon>Magnoliopsida</taxon>
        <taxon>Liliopsida</taxon>
        <taxon>Poales</taxon>
        <taxon>Poaceae</taxon>
        <taxon>BOP clade</taxon>
        <taxon>Oryzoideae</taxon>
        <taxon>Oryzeae</taxon>
        <taxon>Oryzinae</taxon>
        <taxon>Oryza</taxon>
    </lineage>
</organism>
<feature type="domain" description="EF-hand" evidence="2">
    <location>
        <begin position="41"/>
        <end position="76"/>
    </location>
</feature>
<dbReference type="EnsemblPlants" id="OGLUM12G12030.1">
    <property type="protein sequence ID" value="OGLUM12G12030.1"/>
    <property type="gene ID" value="OGLUM12G12030"/>
</dbReference>
<dbReference type="Gramene" id="OGLUM12G12030.1">
    <property type="protein sequence ID" value="OGLUM12G12030.1"/>
    <property type="gene ID" value="OGLUM12G12030"/>
</dbReference>
<dbReference type="GO" id="GO:0005509">
    <property type="term" value="F:calcium ion binding"/>
    <property type="evidence" value="ECO:0007669"/>
    <property type="project" value="InterPro"/>
</dbReference>
<dbReference type="SUPFAM" id="SSF47473">
    <property type="entry name" value="EF-hand"/>
    <property type="match status" value="1"/>
</dbReference>
<dbReference type="STRING" id="40148.A0A0E0BS75"/>
<dbReference type="Proteomes" id="UP000026961">
    <property type="component" value="Chromosome 12"/>
</dbReference>
<reference evidence="3" key="2">
    <citation type="submission" date="2018-05" db="EMBL/GenBank/DDBJ databases">
        <title>OgluRS3 (Oryza glumaepatula Reference Sequence Version 3).</title>
        <authorList>
            <person name="Zhang J."/>
            <person name="Kudrna D."/>
            <person name="Lee S."/>
            <person name="Talag J."/>
            <person name="Welchert J."/>
            <person name="Wing R.A."/>
        </authorList>
    </citation>
    <scope>NUCLEOTIDE SEQUENCE [LARGE SCALE GENOMIC DNA]</scope>
</reference>
<evidence type="ECO:0000313" key="4">
    <source>
        <dbReference type="Proteomes" id="UP000026961"/>
    </source>
</evidence>
<evidence type="ECO:0000313" key="3">
    <source>
        <dbReference type="EnsemblPlants" id="OGLUM12G12030.1"/>
    </source>
</evidence>
<name>A0A0E0BS75_9ORYZ</name>
<accession>A0A0E0BS75</accession>
<keyword evidence="1" id="KW-0106">Calcium</keyword>
<sequence length="208" mass="22027">MGNEHVGVEPNQLTATAKNARAISHYENAGEGGGEGLLPLEPAAGLHKIFLRFDLDSDRSLTKLELDMLLRSLGLGPAAGTRSMPSSPPWSSARSFARSISARPPGTRSMPSSPAWSSARSSAYSAFVWQSTVDFNVLASFLTELIVGPCRPTVTLDQAEVAEALRAFDCDGNGFISATELARSMADTVTPTPTASSSFYLTLGPIIH</sequence>
<reference evidence="3" key="1">
    <citation type="submission" date="2015-04" db="UniProtKB">
        <authorList>
            <consortium name="EnsemblPlants"/>
        </authorList>
    </citation>
    <scope>IDENTIFICATION</scope>
</reference>
<dbReference type="eggNOG" id="KOG0027">
    <property type="taxonomic scope" value="Eukaryota"/>
</dbReference>
<dbReference type="HOGENOM" id="CLU_114708_0_0_1"/>
<protein>
    <recommendedName>
        <fullName evidence="2">EF-hand domain-containing protein</fullName>
    </recommendedName>
</protein>
<feature type="domain" description="EF-hand" evidence="2">
    <location>
        <begin position="156"/>
        <end position="191"/>
    </location>
</feature>
<proteinExistence type="predicted"/>
<keyword evidence="4" id="KW-1185">Reference proteome</keyword>
<dbReference type="SMART" id="SM00054">
    <property type="entry name" value="EFh"/>
    <property type="match status" value="2"/>
</dbReference>
<evidence type="ECO:0000256" key="1">
    <source>
        <dbReference type="ARBA" id="ARBA00022837"/>
    </source>
</evidence>
<dbReference type="InterPro" id="IPR011992">
    <property type="entry name" value="EF-hand-dom_pair"/>
</dbReference>